<accession>A0ABQ7JGU7</accession>
<organism evidence="2 3">
    <name type="scientific">Linnemannia gamsii</name>
    <dbReference type="NCBI Taxonomy" id="64522"/>
    <lineage>
        <taxon>Eukaryota</taxon>
        <taxon>Fungi</taxon>
        <taxon>Fungi incertae sedis</taxon>
        <taxon>Mucoromycota</taxon>
        <taxon>Mortierellomycotina</taxon>
        <taxon>Mortierellomycetes</taxon>
        <taxon>Mortierellales</taxon>
        <taxon>Mortierellaceae</taxon>
        <taxon>Linnemannia</taxon>
    </lineage>
</organism>
<sequence length="60" mass="5855">MTHNNHHGGSIPPLAPVGPIGDLDNVVVENKDLPGGPSGNNNYPGGPSGDASFPGGPSGN</sequence>
<feature type="non-terminal residue" evidence="2">
    <location>
        <position position="60"/>
    </location>
</feature>
<evidence type="ECO:0000313" key="3">
    <source>
        <dbReference type="Proteomes" id="UP001194696"/>
    </source>
</evidence>
<comment type="caution">
    <text evidence="2">The sequence shown here is derived from an EMBL/GenBank/DDBJ whole genome shotgun (WGS) entry which is preliminary data.</text>
</comment>
<keyword evidence="3" id="KW-1185">Reference proteome</keyword>
<protein>
    <submittedName>
        <fullName evidence="2">Uncharacterized protein</fullName>
    </submittedName>
</protein>
<dbReference type="EMBL" id="JAAAIM010003078">
    <property type="protein sequence ID" value="KAG0269996.1"/>
    <property type="molecule type" value="Genomic_DNA"/>
</dbReference>
<gene>
    <name evidence="2" type="ORF">BGZ96_006360</name>
</gene>
<dbReference type="Proteomes" id="UP001194696">
    <property type="component" value="Unassembled WGS sequence"/>
</dbReference>
<feature type="region of interest" description="Disordered" evidence="1">
    <location>
        <begin position="1"/>
        <end position="60"/>
    </location>
</feature>
<evidence type="ECO:0000313" key="2">
    <source>
        <dbReference type="EMBL" id="KAG0269996.1"/>
    </source>
</evidence>
<reference evidence="2 3" key="1">
    <citation type="journal article" date="2020" name="Fungal Divers.">
        <title>Resolving the Mortierellaceae phylogeny through synthesis of multi-gene phylogenetics and phylogenomics.</title>
        <authorList>
            <person name="Vandepol N."/>
            <person name="Liber J."/>
            <person name="Desiro A."/>
            <person name="Na H."/>
            <person name="Kennedy M."/>
            <person name="Barry K."/>
            <person name="Grigoriev I.V."/>
            <person name="Miller A.N."/>
            <person name="O'Donnell K."/>
            <person name="Stajich J.E."/>
            <person name="Bonito G."/>
        </authorList>
    </citation>
    <scope>NUCLEOTIDE SEQUENCE [LARGE SCALE GENOMIC DNA]</scope>
    <source>
        <strain evidence="2 3">AD045</strain>
    </source>
</reference>
<evidence type="ECO:0000256" key="1">
    <source>
        <dbReference type="SAM" id="MobiDB-lite"/>
    </source>
</evidence>
<name>A0ABQ7JGU7_9FUNG</name>
<proteinExistence type="predicted"/>